<dbReference type="InterPro" id="IPR029058">
    <property type="entry name" value="AB_hydrolase_fold"/>
</dbReference>
<keyword evidence="4" id="KW-1185">Reference proteome</keyword>
<keyword evidence="1" id="KW-1133">Transmembrane helix</keyword>
<feature type="transmembrane region" description="Helical" evidence="1">
    <location>
        <begin position="7"/>
        <end position="25"/>
    </location>
</feature>
<dbReference type="Proteomes" id="UP001501788">
    <property type="component" value="Unassembled WGS sequence"/>
</dbReference>
<keyword evidence="3" id="KW-0378">Hydrolase</keyword>
<accession>A0ABP8KXR0</accession>
<dbReference type="Gene3D" id="3.40.50.1820">
    <property type="entry name" value="alpha/beta hydrolase"/>
    <property type="match status" value="1"/>
</dbReference>
<evidence type="ECO:0000313" key="4">
    <source>
        <dbReference type="Proteomes" id="UP001501788"/>
    </source>
</evidence>
<dbReference type="GO" id="GO:0016787">
    <property type="term" value="F:hydrolase activity"/>
    <property type="evidence" value="ECO:0007669"/>
    <property type="project" value="UniProtKB-KW"/>
</dbReference>
<comment type="caution">
    <text evidence="3">The sequence shown here is derived from an EMBL/GenBank/DDBJ whole genome shotgun (WGS) entry which is preliminary data.</text>
</comment>
<organism evidence="3 4">
    <name type="scientific">Acidovorax lacteus</name>
    <dbReference type="NCBI Taxonomy" id="1924988"/>
    <lineage>
        <taxon>Bacteria</taxon>
        <taxon>Pseudomonadati</taxon>
        <taxon>Pseudomonadota</taxon>
        <taxon>Betaproteobacteria</taxon>
        <taxon>Burkholderiales</taxon>
        <taxon>Comamonadaceae</taxon>
        <taxon>Acidovorax</taxon>
    </lineage>
</organism>
<reference evidence="4" key="1">
    <citation type="journal article" date="2019" name="Int. J. Syst. Evol. Microbiol.">
        <title>The Global Catalogue of Microorganisms (GCM) 10K type strain sequencing project: providing services to taxonomists for standard genome sequencing and annotation.</title>
        <authorList>
            <consortium name="The Broad Institute Genomics Platform"/>
            <consortium name="The Broad Institute Genome Sequencing Center for Infectious Disease"/>
            <person name="Wu L."/>
            <person name="Ma J."/>
        </authorList>
    </citation>
    <scope>NUCLEOTIDE SEQUENCE [LARGE SCALE GENOMIC DNA]</scope>
    <source>
        <strain evidence="4">JCM 31890</strain>
    </source>
</reference>
<dbReference type="InterPro" id="IPR000073">
    <property type="entry name" value="AB_hydrolase_1"/>
</dbReference>
<protein>
    <submittedName>
        <fullName evidence="3">Alpha/beta fold hydrolase</fullName>
    </submittedName>
</protein>
<proteinExistence type="predicted"/>
<evidence type="ECO:0000256" key="1">
    <source>
        <dbReference type="SAM" id="Phobius"/>
    </source>
</evidence>
<dbReference type="EMBL" id="BAABEX010000004">
    <property type="protein sequence ID" value="GAA4418814.1"/>
    <property type="molecule type" value="Genomic_DNA"/>
</dbReference>
<keyword evidence="1" id="KW-0812">Transmembrane</keyword>
<dbReference type="PANTHER" id="PTHR37946:SF1">
    <property type="entry name" value="SLL1969 PROTEIN"/>
    <property type="match status" value="1"/>
</dbReference>
<sequence>MIAKIQGWLVRLWLLWVAGCTALAWTLDAAWAWWLVVLPTLVFLAVMALECALMHALNRRDPAARASLAQVLRAWAQELWAATVVFGWRQPFRAERHPDWLPEVPTGRVGVVLVHGYMCNRALWQPWLPRLRAQGHAHVALSLEPPLASIDSYAAQVEAAVRRVEQATGRAPVLVCHSMGGLVARAWLRAVPDADRRVARVITLGTPHAGTWLARWSGTPNGRQMRVDSAWLQALSAAEPQERAARFDCWFSNCDNIVFPASTAVLAGARVHACHGLPHVQMALDEGVIAACLAQIAEADRAG</sequence>
<evidence type="ECO:0000313" key="3">
    <source>
        <dbReference type="EMBL" id="GAA4418814.1"/>
    </source>
</evidence>
<dbReference type="Pfam" id="PF12697">
    <property type="entry name" value="Abhydrolase_6"/>
    <property type="match status" value="1"/>
</dbReference>
<dbReference type="SUPFAM" id="SSF53474">
    <property type="entry name" value="alpha/beta-Hydrolases"/>
    <property type="match status" value="1"/>
</dbReference>
<gene>
    <name evidence="3" type="ORF">GCM10023090_04190</name>
</gene>
<feature type="domain" description="AB hydrolase-1" evidence="2">
    <location>
        <begin position="111"/>
        <end position="248"/>
    </location>
</feature>
<keyword evidence="1" id="KW-0472">Membrane</keyword>
<name>A0ABP8KXR0_9BURK</name>
<evidence type="ECO:0000259" key="2">
    <source>
        <dbReference type="Pfam" id="PF12697"/>
    </source>
</evidence>
<feature type="transmembrane region" description="Helical" evidence="1">
    <location>
        <begin position="31"/>
        <end position="57"/>
    </location>
</feature>
<dbReference type="PANTHER" id="PTHR37946">
    <property type="entry name" value="SLL1969 PROTEIN"/>
    <property type="match status" value="1"/>
</dbReference>
<dbReference type="RefSeq" id="WP_345060757.1">
    <property type="nucleotide sequence ID" value="NZ_BAABEX010000004.1"/>
</dbReference>